<proteinExistence type="predicted"/>
<feature type="compositionally biased region" description="Low complexity" evidence="1">
    <location>
        <begin position="704"/>
        <end position="813"/>
    </location>
</feature>
<feature type="region of interest" description="Disordered" evidence="1">
    <location>
        <begin position="875"/>
        <end position="931"/>
    </location>
</feature>
<reference evidence="3" key="2">
    <citation type="submission" date="2020-09" db="EMBL/GenBank/DDBJ databases">
        <authorList>
            <person name="Sun Q."/>
            <person name="Ohkuma M."/>
        </authorList>
    </citation>
    <scope>NUCLEOTIDE SEQUENCE</scope>
    <source>
        <strain evidence="3">JCM 4633</strain>
    </source>
</reference>
<evidence type="ECO:0008006" key="5">
    <source>
        <dbReference type="Google" id="ProtNLM"/>
    </source>
</evidence>
<dbReference type="Proteomes" id="UP000646244">
    <property type="component" value="Unassembled WGS sequence"/>
</dbReference>
<keyword evidence="2" id="KW-1133">Transmembrane helix</keyword>
<evidence type="ECO:0000313" key="4">
    <source>
        <dbReference type="Proteomes" id="UP000646244"/>
    </source>
</evidence>
<keyword evidence="2" id="KW-0812">Transmembrane</keyword>
<feature type="compositionally biased region" description="Low complexity" evidence="1">
    <location>
        <begin position="626"/>
        <end position="696"/>
    </location>
</feature>
<feature type="compositionally biased region" description="Low complexity" evidence="1">
    <location>
        <begin position="548"/>
        <end position="617"/>
    </location>
</feature>
<feature type="transmembrane region" description="Helical" evidence="2">
    <location>
        <begin position="303"/>
        <end position="325"/>
    </location>
</feature>
<feature type="transmembrane region" description="Helical" evidence="2">
    <location>
        <begin position="385"/>
        <end position="404"/>
    </location>
</feature>
<organism evidence="3 4">
    <name type="scientific">Streptomyces cinnamoneus</name>
    <name type="common">Streptoverticillium cinnamoneum</name>
    <dbReference type="NCBI Taxonomy" id="53446"/>
    <lineage>
        <taxon>Bacteria</taxon>
        <taxon>Bacillati</taxon>
        <taxon>Actinomycetota</taxon>
        <taxon>Actinomycetes</taxon>
        <taxon>Kitasatosporales</taxon>
        <taxon>Streptomycetaceae</taxon>
        <taxon>Streptomyces</taxon>
        <taxon>Streptomyces cinnamoneus group</taxon>
    </lineage>
</organism>
<sequence>MPSFCPACGSEFVPQARFCMKCGKERPEAEGAAAAATAGGAGAAASAAPAMPSAPPSRPPAVPPAVAPPGVHPAAGPPAAPPPPFAPPGPGYAPGHAPYAPPSRGTLFLRRAFGGDWAGSAKAAAWPTGLLLVLALAISLPSPDGYEEAGLTNWSDRFQVVIALLLQGLGASLDVEMRSGGSLLSLFVRGSGSLSFWPLTITALWAGAVAVGARRLRRSRPAGSGGGAEATLRIALLNAAVVLVLGLCGQPDLDMVTVSTTPVLAALFAGALAGAVSGAVLCREEAAARLGAGARVAVRAWGTALRALGLSVALCGLIVFVVIAAHPDEAGDWAWAGALPFLINLGLMALGLSWGAGVEGSNTEQGRHKSDTLGLTELGDMAGGWAQAGAVLVGIACAVILAVLAARRSADRVEQALSGVFFLATLWLLSFFSGGAMEMTSGTSFSYRSRGMEGEVATNAGELLLFGLLWTAGAILLSAALGRPRGTAVLPHPPMPAAPASVPMAPGTAPGAAASPVPARPAVPPAHPGPAAPTTAPLPAAVPPVAPAPQSAPAAPPAGAVNAAGQQPGSASAPAGATAPQSAPAASPTGAVSAAGQQPGGASAPAGTPALAGTPAPQSVPAASPTGAVSAAGQQSGGASAPAGTPALAGATAPQSAPAASPTGAVSAAGQQSGGASAPAGTPAQQPALAGATGPQSAPAASPTGAVSAAGQQSGGASAPAGTPAQQPAPAGATAPQPAHAASAAPAASTPSALDPAAGRQLAPGTLAGTVAGAPAGTAPGTPAGTAPGTPAGAFGPTASASAPTPTPSALAGVTAQQPVLPPQAIGAAGAGAGAGKPVRAGSRVLMWVAIGLAAFLVGGVGTAGVMLLQERDAKDSAKDPAASASPQAPQQGPAPSGAPSGSPAPSASASAARPRPPQGEPPKGYQRMTSPEGFSLAVPEYWQRENRGNNQIDYHGPTGPGQIRIGIGPSGGKSSYDHFQEMEKQVSAQEEYRQLKMTANTFMGRPGALWEWTWKDKNGEVMHALNQAYVDESGKEYAIMFSERERFYPEARKIFDTALQFWWVGPYDVR</sequence>
<evidence type="ECO:0000313" key="3">
    <source>
        <dbReference type="EMBL" id="GHC66143.1"/>
    </source>
</evidence>
<feature type="transmembrane region" description="Helical" evidence="2">
    <location>
        <begin position="416"/>
        <end position="436"/>
    </location>
</feature>
<evidence type="ECO:0000256" key="1">
    <source>
        <dbReference type="SAM" id="MobiDB-lite"/>
    </source>
</evidence>
<feature type="compositionally biased region" description="Pro residues" evidence="1">
    <location>
        <begin position="52"/>
        <end position="91"/>
    </location>
</feature>
<feature type="region of interest" description="Disordered" evidence="1">
    <location>
        <begin position="46"/>
        <end position="97"/>
    </location>
</feature>
<feature type="transmembrane region" description="Helical" evidence="2">
    <location>
        <begin position="263"/>
        <end position="282"/>
    </location>
</feature>
<feature type="transmembrane region" description="Helical" evidence="2">
    <location>
        <begin position="456"/>
        <end position="477"/>
    </location>
</feature>
<feature type="compositionally biased region" description="Pro residues" evidence="1">
    <location>
        <begin position="518"/>
        <end position="531"/>
    </location>
</feature>
<evidence type="ECO:0000256" key="2">
    <source>
        <dbReference type="SAM" id="Phobius"/>
    </source>
</evidence>
<feature type="compositionally biased region" description="Low complexity" evidence="1">
    <location>
        <begin position="500"/>
        <end position="517"/>
    </location>
</feature>
<feature type="compositionally biased region" description="Low complexity" evidence="1">
    <location>
        <begin position="881"/>
        <end position="914"/>
    </location>
</feature>
<gene>
    <name evidence="3" type="ORF">GCM10010507_49790</name>
</gene>
<dbReference type="AlphaFoldDB" id="A0A918TZL8"/>
<protein>
    <recommendedName>
        <fullName evidence="5">Zinc-ribbon domain-containing protein</fullName>
    </recommendedName>
</protein>
<comment type="caution">
    <text evidence="3">The sequence shown here is derived from an EMBL/GenBank/DDBJ whole genome shotgun (WGS) entry which is preliminary data.</text>
</comment>
<feature type="transmembrane region" description="Helical" evidence="2">
    <location>
        <begin position="845"/>
        <end position="869"/>
    </location>
</feature>
<name>A0A918TZL8_STRCJ</name>
<feature type="transmembrane region" description="Helical" evidence="2">
    <location>
        <begin position="234"/>
        <end position="251"/>
    </location>
</feature>
<dbReference type="EMBL" id="BMVB01000021">
    <property type="protein sequence ID" value="GHC66143.1"/>
    <property type="molecule type" value="Genomic_DNA"/>
</dbReference>
<accession>A0A918TZL8</accession>
<feature type="region of interest" description="Disordered" evidence="1">
    <location>
        <begin position="500"/>
        <end position="814"/>
    </location>
</feature>
<reference evidence="3" key="1">
    <citation type="journal article" date="2014" name="Int. J. Syst. Evol. Microbiol.">
        <title>Complete genome sequence of Corynebacterium casei LMG S-19264T (=DSM 44701T), isolated from a smear-ripened cheese.</title>
        <authorList>
            <consortium name="US DOE Joint Genome Institute (JGI-PGF)"/>
            <person name="Walter F."/>
            <person name="Albersmeier A."/>
            <person name="Kalinowski J."/>
            <person name="Ruckert C."/>
        </authorList>
    </citation>
    <scope>NUCLEOTIDE SEQUENCE</scope>
    <source>
        <strain evidence="3">JCM 4633</strain>
    </source>
</reference>
<keyword evidence="2" id="KW-0472">Membrane</keyword>
<feature type="transmembrane region" description="Helical" evidence="2">
    <location>
        <begin position="194"/>
        <end position="213"/>
    </location>
</feature>